<organism evidence="4 5">
    <name type="scientific">Colletotrichum fructicola (strain Nara gc5)</name>
    <name type="common">Anthracnose fungus</name>
    <name type="synonym">Colletotrichum gloeosporioides (strain Nara gc5)</name>
    <dbReference type="NCBI Taxonomy" id="1213859"/>
    <lineage>
        <taxon>Eukaryota</taxon>
        <taxon>Fungi</taxon>
        <taxon>Dikarya</taxon>
        <taxon>Ascomycota</taxon>
        <taxon>Pezizomycotina</taxon>
        <taxon>Sordariomycetes</taxon>
        <taxon>Hypocreomycetidae</taxon>
        <taxon>Glomerellales</taxon>
        <taxon>Glomerellaceae</taxon>
        <taxon>Colletotrichum</taxon>
        <taxon>Colletotrichum gloeosporioides species complex</taxon>
    </lineage>
</organism>
<evidence type="ECO:0000256" key="1">
    <source>
        <dbReference type="ARBA" id="ARBA00004685"/>
    </source>
</evidence>
<proteinExistence type="inferred from homology"/>
<dbReference type="InterPro" id="IPR021765">
    <property type="entry name" value="UstYa-like"/>
</dbReference>
<reference evidence="4 5" key="2">
    <citation type="submission" date="2020-04" db="EMBL/GenBank/DDBJ databases">
        <title>Genome sequencing and assembly of multiple isolates from the Colletotrichum gloeosporioides species complex.</title>
        <authorList>
            <person name="Gan P."/>
            <person name="Shirasu K."/>
        </authorList>
    </citation>
    <scope>NUCLEOTIDE SEQUENCE [LARGE SCALE GENOMIC DNA]</scope>
    <source>
        <strain evidence="4 5">Nara gc5</strain>
    </source>
</reference>
<dbReference type="AlphaFoldDB" id="A0A7J6JL70"/>
<dbReference type="RefSeq" id="XP_066009728.1">
    <property type="nucleotide sequence ID" value="XM_066150867.1"/>
</dbReference>
<feature type="region of interest" description="Disordered" evidence="3">
    <location>
        <begin position="1"/>
        <end position="32"/>
    </location>
</feature>
<dbReference type="Proteomes" id="UP000011096">
    <property type="component" value="Unassembled WGS sequence"/>
</dbReference>
<dbReference type="Pfam" id="PF11807">
    <property type="entry name" value="UstYa"/>
    <property type="match status" value="1"/>
</dbReference>
<dbReference type="PANTHER" id="PTHR33365:SF4">
    <property type="entry name" value="CYCLOCHLOROTINE BIOSYNTHESIS PROTEIN O"/>
    <property type="match status" value="1"/>
</dbReference>
<sequence>MGETDEINFSASKERLLPSSLSRHEDENVEQIRKPRPRKYFWALLPKAATSHQSSSAKSVIALYSPANDAVEYQLTKFASSVEGGETDFQGRPSIKTNQAWQGLYEDMFTHIMEEEGRMLPNKTAHELESKESGYLVCTGDVVPNVFQYSPKYGDVRARSTVVHECRNFGKIQEWAAQHHVPGPFKDFGKGPELGKCGIDDPWTCLFE</sequence>
<feature type="compositionally biased region" description="Basic and acidic residues" evidence="3">
    <location>
        <begin position="12"/>
        <end position="32"/>
    </location>
</feature>
<accession>A0A7J6JL70</accession>
<protein>
    <submittedName>
        <fullName evidence="4">Uncharacterized protein</fullName>
    </submittedName>
</protein>
<evidence type="ECO:0000313" key="4">
    <source>
        <dbReference type="EMBL" id="KAF4491325.1"/>
    </source>
</evidence>
<dbReference type="GO" id="GO:0043386">
    <property type="term" value="P:mycotoxin biosynthetic process"/>
    <property type="evidence" value="ECO:0007669"/>
    <property type="project" value="InterPro"/>
</dbReference>
<comment type="caution">
    <text evidence="4">The sequence shown here is derived from an EMBL/GenBank/DDBJ whole genome shotgun (WGS) entry which is preliminary data.</text>
</comment>
<evidence type="ECO:0000313" key="5">
    <source>
        <dbReference type="Proteomes" id="UP000011096"/>
    </source>
</evidence>
<dbReference type="GeneID" id="90979625"/>
<dbReference type="OrthoDB" id="3687641at2759"/>
<dbReference type="InParanoid" id="A0A7J6JL70"/>
<keyword evidence="5" id="KW-1185">Reference proteome</keyword>
<comment type="similarity">
    <text evidence="2">Belongs to the ustYa family.</text>
</comment>
<name>A0A7J6JL70_COLFN</name>
<reference evidence="4 5" key="1">
    <citation type="submission" date="2012-08" db="EMBL/GenBank/DDBJ databases">
        <authorList>
            <person name="Gan P.H.P."/>
            <person name="Ikeda K."/>
            <person name="Irieda H."/>
            <person name="Narusaka M."/>
            <person name="O'Connell R.J."/>
            <person name="Narusaka Y."/>
            <person name="Takano Y."/>
            <person name="Kubo Y."/>
            <person name="Shirasu K."/>
        </authorList>
    </citation>
    <scope>NUCLEOTIDE SEQUENCE [LARGE SCALE GENOMIC DNA]</scope>
    <source>
        <strain evidence="4 5">Nara gc5</strain>
    </source>
</reference>
<gene>
    <name evidence="4" type="ORF">CGGC5_v001676</name>
</gene>
<dbReference type="PANTHER" id="PTHR33365">
    <property type="entry name" value="YALI0B05434P"/>
    <property type="match status" value="1"/>
</dbReference>
<evidence type="ECO:0000256" key="3">
    <source>
        <dbReference type="SAM" id="MobiDB-lite"/>
    </source>
</evidence>
<evidence type="ECO:0000256" key="2">
    <source>
        <dbReference type="ARBA" id="ARBA00035112"/>
    </source>
</evidence>
<dbReference type="EMBL" id="ANPB02000001">
    <property type="protein sequence ID" value="KAF4491325.1"/>
    <property type="molecule type" value="Genomic_DNA"/>
</dbReference>
<comment type="pathway">
    <text evidence="1">Mycotoxin biosynthesis.</text>
</comment>